<dbReference type="InterPro" id="IPR032284">
    <property type="entry name" value="RecQ_Zn-bd"/>
</dbReference>
<comment type="catalytic activity">
    <reaction evidence="9 10">
        <text>Couples ATP hydrolysis with the unwinding of duplex DNA by translocating in the 3'-5' direction.</text>
        <dbReference type="EC" id="5.6.2.4"/>
    </reaction>
</comment>
<evidence type="ECO:0000256" key="2">
    <source>
        <dbReference type="ARBA" id="ARBA00022723"/>
    </source>
</evidence>
<evidence type="ECO:0000259" key="14">
    <source>
        <dbReference type="PROSITE" id="PS51194"/>
    </source>
</evidence>
<accession>A0A1X2IKZ3</accession>
<organism evidence="15 16">
    <name type="scientific">Absidia repens</name>
    <dbReference type="NCBI Taxonomy" id="90262"/>
    <lineage>
        <taxon>Eukaryota</taxon>
        <taxon>Fungi</taxon>
        <taxon>Fungi incertae sedis</taxon>
        <taxon>Mucoromycota</taxon>
        <taxon>Mucoromycotina</taxon>
        <taxon>Mucoromycetes</taxon>
        <taxon>Mucorales</taxon>
        <taxon>Cunninghamellaceae</taxon>
        <taxon>Absidia</taxon>
    </lineage>
</organism>
<reference evidence="15 16" key="1">
    <citation type="submission" date="2016-07" db="EMBL/GenBank/DDBJ databases">
        <title>Pervasive Adenine N6-methylation of Active Genes in Fungi.</title>
        <authorList>
            <consortium name="DOE Joint Genome Institute"/>
            <person name="Mondo S.J."/>
            <person name="Dannebaum R.O."/>
            <person name="Kuo R.C."/>
            <person name="Labutti K."/>
            <person name="Haridas S."/>
            <person name="Kuo A."/>
            <person name="Salamov A."/>
            <person name="Ahrendt S.R."/>
            <person name="Lipzen A."/>
            <person name="Sullivan W."/>
            <person name="Andreopoulos W.B."/>
            <person name="Clum A."/>
            <person name="Lindquist E."/>
            <person name="Daum C."/>
            <person name="Ramamoorthy G.K."/>
            <person name="Gryganskyi A."/>
            <person name="Culley D."/>
            <person name="Magnuson J.K."/>
            <person name="James T.Y."/>
            <person name="O'Malley M.A."/>
            <person name="Stajich J.E."/>
            <person name="Spatafora J.W."/>
            <person name="Visel A."/>
            <person name="Grigoriev I.V."/>
        </authorList>
    </citation>
    <scope>NUCLEOTIDE SEQUENCE [LARGE SCALE GENOMIC DNA]</scope>
    <source>
        <strain evidence="15 16">NRRL 1336</strain>
    </source>
</reference>
<dbReference type="InterPro" id="IPR011545">
    <property type="entry name" value="DEAD/DEAH_box_helicase_dom"/>
</dbReference>
<dbReference type="GO" id="GO:0046872">
    <property type="term" value="F:metal ion binding"/>
    <property type="evidence" value="ECO:0007669"/>
    <property type="project" value="UniProtKB-KW"/>
</dbReference>
<dbReference type="GO" id="GO:0016887">
    <property type="term" value="F:ATP hydrolysis activity"/>
    <property type="evidence" value="ECO:0007669"/>
    <property type="project" value="RHEA"/>
</dbReference>
<dbReference type="GO" id="GO:0005634">
    <property type="term" value="C:nucleus"/>
    <property type="evidence" value="ECO:0007669"/>
    <property type="project" value="UniProtKB-SubCell"/>
</dbReference>
<dbReference type="SMART" id="SM00490">
    <property type="entry name" value="HELICc"/>
    <property type="match status" value="1"/>
</dbReference>
<keyword evidence="16" id="KW-1185">Reference proteome</keyword>
<evidence type="ECO:0000256" key="7">
    <source>
        <dbReference type="ARBA" id="ARBA00023125"/>
    </source>
</evidence>
<dbReference type="PANTHER" id="PTHR13710:SF105">
    <property type="entry name" value="ATP-DEPENDENT DNA HELICASE Q1"/>
    <property type="match status" value="1"/>
</dbReference>
<comment type="similarity">
    <text evidence="1 10">Belongs to the helicase family. RecQ subfamily.</text>
</comment>
<comment type="caution">
    <text evidence="15">The sequence shown here is derived from an EMBL/GenBank/DDBJ whole genome shotgun (WGS) entry which is preliminary data.</text>
</comment>
<dbReference type="SUPFAM" id="SSF52540">
    <property type="entry name" value="P-loop containing nucleoside triphosphate hydrolases"/>
    <property type="match status" value="1"/>
</dbReference>
<dbReference type="InterPro" id="IPR036388">
    <property type="entry name" value="WH-like_DNA-bd_sf"/>
</dbReference>
<dbReference type="EMBL" id="MCGE01000009">
    <property type="protein sequence ID" value="ORZ17673.1"/>
    <property type="molecule type" value="Genomic_DNA"/>
</dbReference>
<evidence type="ECO:0000256" key="12">
    <source>
        <dbReference type="SAM" id="MobiDB-lite"/>
    </source>
</evidence>
<dbReference type="Pfam" id="PF16124">
    <property type="entry name" value="RecQ_Zn_bind"/>
    <property type="match status" value="1"/>
</dbReference>
<dbReference type="GO" id="GO:0043138">
    <property type="term" value="F:3'-5' DNA helicase activity"/>
    <property type="evidence" value="ECO:0007669"/>
    <property type="project" value="UniProtKB-EC"/>
</dbReference>
<evidence type="ECO:0000313" key="16">
    <source>
        <dbReference type="Proteomes" id="UP000193560"/>
    </source>
</evidence>
<dbReference type="InterPro" id="IPR014001">
    <property type="entry name" value="Helicase_ATP-bd"/>
</dbReference>
<evidence type="ECO:0000256" key="5">
    <source>
        <dbReference type="ARBA" id="ARBA00022806"/>
    </source>
</evidence>
<dbReference type="GO" id="GO:0005524">
    <property type="term" value="F:ATP binding"/>
    <property type="evidence" value="ECO:0007669"/>
    <property type="project" value="UniProtKB-KW"/>
</dbReference>
<dbReference type="Proteomes" id="UP000193560">
    <property type="component" value="Unassembled WGS sequence"/>
</dbReference>
<dbReference type="Gene3D" id="3.40.50.300">
    <property type="entry name" value="P-loop containing nucleotide triphosphate hydrolases"/>
    <property type="match status" value="2"/>
</dbReference>
<dbReference type="GO" id="GO:0005737">
    <property type="term" value="C:cytoplasm"/>
    <property type="evidence" value="ECO:0007669"/>
    <property type="project" value="TreeGrafter"/>
</dbReference>
<dbReference type="Pfam" id="PF00270">
    <property type="entry name" value="DEAD"/>
    <property type="match status" value="1"/>
</dbReference>
<dbReference type="OrthoDB" id="10261556at2759"/>
<dbReference type="Gene3D" id="1.10.10.10">
    <property type="entry name" value="Winged helix-like DNA-binding domain superfamily/Winged helix DNA-binding domain"/>
    <property type="match status" value="1"/>
</dbReference>
<dbReference type="PANTHER" id="PTHR13710">
    <property type="entry name" value="DNA HELICASE RECQ FAMILY MEMBER"/>
    <property type="match status" value="1"/>
</dbReference>
<evidence type="ECO:0000256" key="9">
    <source>
        <dbReference type="ARBA" id="ARBA00034617"/>
    </source>
</evidence>
<comment type="catalytic activity">
    <reaction evidence="10">
        <text>ATP + H2O = ADP + phosphate + H(+)</text>
        <dbReference type="Rhea" id="RHEA:13065"/>
        <dbReference type="ChEBI" id="CHEBI:15377"/>
        <dbReference type="ChEBI" id="CHEBI:15378"/>
        <dbReference type="ChEBI" id="CHEBI:30616"/>
        <dbReference type="ChEBI" id="CHEBI:43474"/>
        <dbReference type="ChEBI" id="CHEBI:456216"/>
    </reaction>
</comment>
<keyword evidence="11" id="KW-0175">Coiled coil</keyword>
<dbReference type="SMART" id="SM00487">
    <property type="entry name" value="DEXDc"/>
    <property type="match status" value="1"/>
</dbReference>
<keyword evidence="6 10" id="KW-0067">ATP-binding</keyword>
<proteinExistence type="inferred from homology"/>
<feature type="domain" description="Helicase C-terminal" evidence="14">
    <location>
        <begin position="306"/>
        <end position="456"/>
    </location>
</feature>
<evidence type="ECO:0000313" key="15">
    <source>
        <dbReference type="EMBL" id="ORZ17673.1"/>
    </source>
</evidence>
<keyword evidence="8" id="KW-0413">Isomerase</keyword>
<dbReference type="GO" id="GO:0005694">
    <property type="term" value="C:chromosome"/>
    <property type="evidence" value="ECO:0007669"/>
    <property type="project" value="TreeGrafter"/>
</dbReference>
<keyword evidence="2" id="KW-0479">Metal-binding</keyword>
<dbReference type="GO" id="GO:0000724">
    <property type="term" value="P:double-strand break repair via homologous recombination"/>
    <property type="evidence" value="ECO:0007669"/>
    <property type="project" value="TreeGrafter"/>
</dbReference>
<evidence type="ECO:0000256" key="10">
    <source>
        <dbReference type="RuleBase" id="RU364117"/>
    </source>
</evidence>
<evidence type="ECO:0000256" key="4">
    <source>
        <dbReference type="ARBA" id="ARBA00022801"/>
    </source>
</evidence>
<dbReference type="PROSITE" id="PS51192">
    <property type="entry name" value="HELICASE_ATP_BIND_1"/>
    <property type="match status" value="1"/>
</dbReference>
<name>A0A1X2IKZ3_9FUNG</name>
<keyword evidence="10" id="KW-0539">Nucleus</keyword>
<evidence type="ECO:0000256" key="1">
    <source>
        <dbReference type="ARBA" id="ARBA00005446"/>
    </source>
</evidence>
<keyword evidence="5 10" id="KW-0347">Helicase</keyword>
<dbReference type="EC" id="5.6.2.4" evidence="10"/>
<dbReference type="Pfam" id="PF00271">
    <property type="entry name" value="Helicase_C"/>
    <property type="match status" value="1"/>
</dbReference>
<keyword evidence="7" id="KW-0238">DNA-binding</keyword>
<keyword evidence="3 10" id="KW-0547">Nucleotide-binding</keyword>
<evidence type="ECO:0000256" key="3">
    <source>
        <dbReference type="ARBA" id="ARBA00022741"/>
    </source>
</evidence>
<dbReference type="InterPro" id="IPR004589">
    <property type="entry name" value="DNA_helicase_ATP-dep_RecQ"/>
</dbReference>
<keyword evidence="4 10" id="KW-0378">Hydrolase</keyword>
<evidence type="ECO:0000259" key="13">
    <source>
        <dbReference type="PROSITE" id="PS51192"/>
    </source>
</evidence>
<dbReference type="GO" id="GO:0009378">
    <property type="term" value="F:four-way junction helicase activity"/>
    <property type="evidence" value="ECO:0007669"/>
    <property type="project" value="TreeGrafter"/>
</dbReference>
<sequence>MTNVQQQLIGLNEEINSIGLQIYDLKERRKELTEERQRLLDRQSKVQASKHLPDYENKIFPWTKRLYQLAQKHWNIRTFRSLQLPILNAALDRQRDVFVVLPTGGGKSLCYQLPAIVETGFTLVICPLVSLIKDQVHQLHNANITAAYLTASTPKDQVAMIHAAMSKLPSATHNTNDLPFNLLYVTPEKIANNKAFLSKLSNAYDVGRLDRIVIDEAHCCSQQGHDFRPDYKKLNVLRTIFPKTPIMALTATCPWHVMKDVMYILGMKMPQTENGALIYSAPLYRPNLVYKVLPKPETQDDQMKCMTDWIMNNYPTSSGIIYCLTKKETAIIAGAVYKRSNGRIRCGVYHSEMSDDDKDVTHQMWRQNKLQVIVATIAFGMGINHLETRFVMHHSVSKSVEGYYQESGRAGRDGEQAECVLYYRGQDVAKLSTMTVSEIQGRENLNAMIRYGQDYTMCRKRFFEEYFYVDDGNLQQHRMDSTSITINETTPDIHCGVCDNCLRNRSTVVLENIGKETVTLIIILRALSHLGLKALHLESLKKNDNVVIPADQKFTMSDLENIINHLIRLGYLMDDYHCTAYITIAYVVQGPNAHMLNLENVSYALDIKMEFICGNQQQQQQNNTSYQAPTIKKRKQASKPVTRKKTSNIRGTISANVTTLD</sequence>
<dbReference type="AlphaFoldDB" id="A0A1X2IKZ3"/>
<evidence type="ECO:0000256" key="11">
    <source>
        <dbReference type="SAM" id="Coils"/>
    </source>
</evidence>
<dbReference type="InterPro" id="IPR027417">
    <property type="entry name" value="P-loop_NTPase"/>
</dbReference>
<gene>
    <name evidence="15" type="ORF">BCR42DRAFT_412278</name>
</gene>
<dbReference type="NCBIfam" id="TIGR00614">
    <property type="entry name" value="recQ_fam"/>
    <property type="match status" value="1"/>
</dbReference>
<evidence type="ECO:0000256" key="6">
    <source>
        <dbReference type="ARBA" id="ARBA00022840"/>
    </source>
</evidence>
<dbReference type="STRING" id="90262.A0A1X2IKZ3"/>
<feature type="compositionally biased region" description="Basic residues" evidence="12">
    <location>
        <begin position="631"/>
        <end position="647"/>
    </location>
</feature>
<dbReference type="InterPro" id="IPR001650">
    <property type="entry name" value="Helicase_C-like"/>
</dbReference>
<evidence type="ECO:0000256" key="8">
    <source>
        <dbReference type="ARBA" id="ARBA00023235"/>
    </source>
</evidence>
<protein>
    <recommendedName>
        <fullName evidence="10">ATP-dependent DNA helicase</fullName>
        <ecNumber evidence="10">5.6.2.4</ecNumber>
    </recommendedName>
</protein>
<dbReference type="PROSITE" id="PS51194">
    <property type="entry name" value="HELICASE_CTER"/>
    <property type="match status" value="1"/>
</dbReference>
<feature type="coiled-coil region" evidence="11">
    <location>
        <begin position="22"/>
        <end position="49"/>
    </location>
</feature>
<comment type="subcellular location">
    <subcellularLocation>
        <location evidence="10">Nucleus</location>
    </subcellularLocation>
</comment>
<feature type="region of interest" description="Disordered" evidence="12">
    <location>
        <begin position="622"/>
        <end position="648"/>
    </location>
</feature>
<feature type="domain" description="Helicase ATP-binding" evidence="13">
    <location>
        <begin position="88"/>
        <end position="271"/>
    </location>
</feature>
<dbReference type="GO" id="GO:0003677">
    <property type="term" value="F:DNA binding"/>
    <property type="evidence" value="ECO:0007669"/>
    <property type="project" value="UniProtKB-KW"/>
</dbReference>